<evidence type="ECO:0000313" key="5">
    <source>
        <dbReference type="Proteomes" id="UP000011700"/>
    </source>
</evidence>
<organism evidence="4 5">
    <name type="scientific">Stutzerimonas stutzeri NF13</name>
    <dbReference type="NCBI Taxonomy" id="1212548"/>
    <lineage>
        <taxon>Bacteria</taxon>
        <taxon>Pseudomonadati</taxon>
        <taxon>Pseudomonadota</taxon>
        <taxon>Gammaproteobacteria</taxon>
        <taxon>Pseudomonadales</taxon>
        <taxon>Pseudomonadaceae</taxon>
        <taxon>Stutzerimonas</taxon>
    </lineage>
</organism>
<evidence type="ECO:0000256" key="1">
    <source>
        <dbReference type="SAM" id="MobiDB-lite"/>
    </source>
</evidence>
<keyword evidence="2" id="KW-0472">Membrane</keyword>
<dbReference type="EMBL" id="AOBS01000011">
    <property type="protein sequence ID" value="EME01935.1"/>
    <property type="molecule type" value="Genomic_DNA"/>
</dbReference>
<dbReference type="PROSITE" id="PS50943">
    <property type="entry name" value="HTH_CROC1"/>
    <property type="match status" value="1"/>
</dbReference>
<feature type="compositionally biased region" description="Polar residues" evidence="1">
    <location>
        <begin position="174"/>
        <end position="190"/>
    </location>
</feature>
<dbReference type="eggNOG" id="COG1426">
    <property type="taxonomic scope" value="Bacteria"/>
</dbReference>
<feature type="compositionally biased region" description="Low complexity" evidence="1">
    <location>
        <begin position="231"/>
        <end position="250"/>
    </location>
</feature>
<evidence type="ECO:0000256" key="2">
    <source>
        <dbReference type="SAM" id="Phobius"/>
    </source>
</evidence>
<dbReference type="Pfam" id="PF13413">
    <property type="entry name" value="HTH_25"/>
    <property type="match status" value="1"/>
</dbReference>
<dbReference type="PATRIC" id="fig|1212548.4.peg.384"/>
<keyword evidence="2" id="KW-1133">Transmembrane helix</keyword>
<feature type="region of interest" description="Disordered" evidence="1">
    <location>
        <begin position="171"/>
        <end position="254"/>
    </location>
</feature>
<comment type="caution">
    <text evidence="4">The sequence shown here is derived from an EMBL/GenBank/DDBJ whole genome shotgun (WGS) entry which is preliminary data.</text>
</comment>
<dbReference type="AlphaFoldDB" id="M2UTG3"/>
<dbReference type="InterPro" id="IPR010982">
    <property type="entry name" value="Lambda_DNA-bd_dom_sf"/>
</dbReference>
<accession>M2UTG3</accession>
<evidence type="ECO:0000313" key="4">
    <source>
        <dbReference type="EMBL" id="EME01935.1"/>
    </source>
</evidence>
<dbReference type="GO" id="GO:0003677">
    <property type="term" value="F:DNA binding"/>
    <property type="evidence" value="ECO:0007669"/>
    <property type="project" value="InterPro"/>
</dbReference>
<dbReference type="Pfam" id="PF13464">
    <property type="entry name" value="RodZ_C"/>
    <property type="match status" value="1"/>
</dbReference>
<reference evidence="4 5" key="1">
    <citation type="journal article" date="2013" name="Genome Announc.">
        <title>Draft Genome of Pseudomonas stutzeri Strain NF13, a Nitrogen Fixer Isolated from the Galapagos Rift Hydrothermal Vent.</title>
        <authorList>
            <person name="Pena A."/>
            <person name="Busquets A."/>
            <person name="Gomila M."/>
            <person name="Mayol J."/>
            <person name="Bosch R."/>
            <person name="Nogales B."/>
            <person name="Garcia-Valdes E."/>
            <person name="Bennasar A."/>
            <person name="Lalucat J."/>
        </authorList>
    </citation>
    <scope>NUCLEOTIDE SEQUENCE [LARGE SCALE GENOMIC DNA]</scope>
    <source>
        <strain evidence="4 5">NF13</strain>
    </source>
</reference>
<sequence>MTAPHPESAAPMGNNPGETLRKAREDKGWPLSAVAQQLNLTERSLARIEAGDFSQLPGHTFARGYVRAYAKLLGLDQNRLVQEFDLHTGTNASGSSVNSLGRIEEPGRLSRSFMRFFGFVLLLLLAAVAWYWWQERMAREATTPPVSALERIEVEGADGTTEIHLLDRADEVAEQQSEQPAEQTSPLADSNESETIESAQQAPVTTEEPGRISEPAAEAAQSLPLTLPDGPAQSADAPAATASPAPTSASNDTVPPVAGEAQLELSFTADCWTRVSDADGRVLFSALAKAGTSRTVSGKAPLDVHLGYARGARLSYNGEAVNLASHMRGETARLKLGQ</sequence>
<feature type="domain" description="HTH cro/C1-type" evidence="3">
    <location>
        <begin position="20"/>
        <end position="51"/>
    </location>
</feature>
<gene>
    <name evidence="4" type="ORF">B381_02004</name>
</gene>
<feature type="transmembrane region" description="Helical" evidence="2">
    <location>
        <begin position="112"/>
        <end position="133"/>
    </location>
</feature>
<dbReference type="SUPFAM" id="SSF47413">
    <property type="entry name" value="lambda repressor-like DNA-binding domains"/>
    <property type="match status" value="1"/>
</dbReference>
<dbReference type="CDD" id="cd00093">
    <property type="entry name" value="HTH_XRE"/>
    <property type="match status" value="1"/>
</dbReference>
<dbReference type="RefSeq" id="WP_003298159.1">
    <property type="nucleotide sequence ID" value="NZ_AOBS01000011.1"/>
</dbReference>
<proteinExistence type="predicted"/>
<dbReference type="InterPro" id="IPR025194">
    <property type="entry name" value="RodZ-like_C"/>
</dbReference>
<dbReference type="InterPro" id="IPR001387">
    <property type="entry name" value="Cro/C1-type_HTH"/>
</dbReference>
<dbReference type="Gene3D" id="1.10.260.40">
    <property type="entry name" value="lambda repressor-like DNA-binding domains"/>
    <property type="match status" value="1"/>
</dbReference>
<feature type="region of interest" description="Disordered" evidence="1">
    <location>
        <begin position="1"/>
        <end position="22"/>
    </location>
</feature>
<protein>
    <submittedName>
        <fullName evidence="4">Cro/CI family transcriptional regulator</fullName>
    </submittedName>
</protein>
<name>M2UTG3_STUST</name>
<evidence type="ECO:0000259" key="3">
    <source>
        <dbReference type="PROSITE" id="PS50943"/>
    </source>
</evidence>
<dbReference type="Proteomes" id="UP000011700">
    <property type="component" value="Unassembled WGS sequence"/>
</dbReference>
<dbReference type="PANTHER" id="PTHR34475">
    <property type="match status" value="1"/>
</dbReference>
<dbReference type="InterPro" id="IPR050400">
    <property type="entry name" value="Bact_Cytoskel_RodZ"/>
</dbReference>
<dbReference type="PANTHER" id="PTHR34475:SF1">
    <property type="entry name" value="CYTOSKELETON PROTEIN RODZ"/>
    <property type="match status" value="1"/>
</dbReference>
<keyword evidence="2" id="KW-0812">Transmembrane</keyword>
<dbReference type="OrthoDB" id="9790252at2"/>